<evidence type="ECO:0000256" key="2">
    <source>
        <dbReference type="ARBA" id="ARBA00005551"/>
    </source>
</evidence>
<keyword evidence="6 7" id="KW-0472">Membrane</keyword>
<dbReference type="EMBL" id="FNTX01000001">
    <property type="protein sequence ID" value="SEE24156.1"/>
    <property type="molecule type" value="Genomic_DNA"/>
</dbReference>
<dbReference type="InterPro" id="IPR036291">
    <property type="entry name" value="NAD(P)-bd_dom_sf"/>
</dbReference>
<feature type="transmembrane region" description="Helical" evidence="7">
    <location>
        <begin position="335"/>
        <end position="355"/>
    </location>
</feature>
<dbReference type="InterPro" id="IPR038770">
    <property type="entry name" value="Na+/solute_symporter_sf"/>
</dbReference>
<feature type="transmembrane region" description="Helical" evidence="7">
    <location>
        <begin position="80"/>
        <end position="104"/>
    </location>
</feature>
<evidence type="ECO:0000256" key="1">
    <source>
        <dbReference type="ARBA" id="ARBA00004141"/>
    </source>
</evidence>
<dbReference type="Gene3D" id="1.20.1530.20">
    <property type="match status" value="1"/>
</dbReference>
<dbReference type="SUPFAM" id="SSF51735">
    <property type="entry name" value="NAD(P)-binding Rossmann-fold domains"/>
    <property type="match status" value="1"/>
</dbReference>
<evidence type="ECO:0000256" key="6">
    <source>
        <dbReference type="ARBA" id="ARBA00023136"/>
    </source>
</evidence>
<reference evidence="10" key="1">
    <citation type="submission" date="2016-10" db="EMBL/GenBank/DDBJ databases">
        <authorList>
            <person name="Varghese N."/>
            <person name="Submissions S."/>
        </authorList>
    </citation>
    <scope>NUCLEOTIDE SEQUENCE [LARGE SCALE GENOMIC DNA]</scope>
    <source>
        <strain evidence="10">DSM 21368</strain>
    </source>
</reference>
<evidence type="ECO:0000256" key="5">
    <source>
        <dbReference type="ARBA" id="ARBA00022989"/>
    </source>
</evidence>
<sequence>MTDLVVTLVAAVAFGTAAHAVRVPPLVGFLTAGFVLGAVGVAPFEGLPELADLGVTLLLFTIGLKFDIRTILRPEAYGTGLIHLVLSVLVGAGTVGLLAVLGLASSDGGWQTLALVGFALSFSSTVLCVKVLEERSDDGSFYGQTAIAILVIQDLAAVVFITASNGNPPSPWALALVLLVPAAWVLRKVLEHVGRGELLILFGVVLALGPGYYLFDAVGIKGDLGALVVGLLLASHPRAIDLSKALFSVKELFLVGFFLMIGMTAEPTWGKLGVAVVLCVILVPITIAGFGLLGRIFGLRNRTAMRMALVLGNFSEFSIIVTAVGVTGGLLTERWLTIVAIAVALSMVGSTMLNARGPRLPGRIAAALPAQDIQRLRPEDRPIDTSASDVVILGMGRVGRSTYRRLQEIGGHRVLGVDNDHLVATRLQEEGYDVVEGDATDLEFWQRICAGGFVETVILAMPIHDSNVFALEQLRTAGFGGHVAAVAQYQEQVEHLAEEGVEAVFNLYAGAGVALADLVPPQRGR</sequence>
<dbReference type="Gene3D" id="3.40.50.720">
    <property type="entry name" value="NAD(P)-binding Rossmann-like Domain"/>
    <property type="match status" value="1"/>
</dbReference>
<name>A0A1H5H829_9MICO</name>
<dbReference type="Pfam" id="PF00999">
    <property type="entry name" value="Na_H_Exchanger"/>
    <property type="match status" value="1"/>
</dbReference>
<keyword evidence="5 7" id="KW-1133">Transmembrane helix</keyword>
<feature type="transmembrane region" description="Helical" evidence="7">
    <location>
        <begin position="141"/>
        <end position="163"/>
    </location>
</feature>
<comment type="subcellular location">
    <subcellularLocation>
        <location evidence="1">Membrane</location>
        <topology evidence="1">Multi-pass membrane protein</topology>
    </subcellularLocation>
</comment>
<evidence type="ECO:0000256" key="4">
    <source>
        <dbReference type="ARBA" id="ARBA00022692"/>
    </source>
</evidence>
<feature type="transmembrane region" description="Helical" evidence="7">
    <location>
        <begin position="50"/>
        <end position="68"/>
    </location>
</feature>
<dbReference type="PANTHER" id="PTHR42751">
    <property type="entry name" value="SODIUM/HYDROGEN EXCHANGER FAMILY/TRKA DOMAIN PROTEIN"/>
    <property type="match status" value="1"/>
</dbReference>
<feature type="transmembrane region" description="Helical" evidence="7">
    <location>
        <begin position="110"/>
        <end position="129"/>
    </location>
</feature>
<evidence type="ECO:0000259" key="8">
    <source>
        <dbReference type="PROSITE" id="PS51201"/>
    </source>
</evidence>
<organism evidence="9 10">
    <name type="scientific">Ruania alba</name>
    <dbReference type="NCBI Taxonomy" id="648782"/>
    <lineage>
        <taxon>Bacteria</taxon>
        <taxon>Bacillati</taxon>
        <taxon>Actinomycetota</taxon>
        <taxon>Actinomycetes</taxon>
        <taxon>Micrococcales</taxon>
        <taxon>Ruaniaceae</taxon>
        <taxon>Ruania</taxon>
    </lineage>
</organism>
<dbReference type="PROSITE" id="PS51201">
    <property type="entry name" value="RCK_N"/>
    <property type="match status" value="1"/>
</dbReference>
<comment type="similarity">
    <text evidence="2">Belongs to the monovalent cation:proton antiporter 2 (CPA2) transporter (TC 2.A.37) family.</text>
</comment>
<dbReference type="STRING" id="648782.SAMN04488554_1885"/>
<feature type="transmembrane region" description="Helical" evidence="7">
    <location>
        <begin position="169"/>
        <end position="186"/>
    </location>
</feature>
<keyword evidence="10" id="KW-1185">Reference proteome</keyword>
<keyword evidence="4 7" id="KW-0812">Transmembrane</keyword>
<protein>
    <submittedName>
        <fullName evidence="9">Predicted Kef-type K+ transport protein, K+/H+ antiporter domain</fullName>
    </submittedName>
</protein>
<dbReference type="Pfam" id="PF02254">
    <property type="entry name" value="TrkA_N"/>
    <property type="match status" value="1"/>
</dbReference>
<dbReference type="PANTHER" id="PTHR42751:SF1">
    <property type="entry name" value="CATION_PROTON ANTIPORTER YBAL-RELATED"/>
    <property type="match status" value="1"/>
</dbReference>
<dbReference type="InterPro" id="IPR003148">
    <property type="entry name" value="RCK_N"/>
</dbReference>
<dbReference type="InterPro" id="IPR006153">
    <property type="entry name" value="Cation/H_exchanger_TM"/>
</dbReference>
<evidence type="ECO:0000313" key="10">
    <source>
        <dbReference type="Proteomes" id="UP000199220"/>
    </source>
</evidence>
<dbReference type="AlphaFoldDB" id="A0A1H5H829"/>
<feature type="transmembrane region" description="Helical" evidence="7">
    <location>
        <begin position="198"/>
        <end position="215"/>
    </location>
</feature>
<feature type="domain" description="RCK N-terminal" evidence="8">
    <location>
        <begin position="387"/>
        <end position="505"/>
    </location>
</feature>
<accession>A0A1H5H829</accession>
<dbReference type="OrthoDB" id="3418949at2"/>
<evidence type="ECO:0000256" key="3">
    <source>
        <dbReference type="ARBA" id="ARBA00022448"/>
    </source>
</evidence>
<keyword evidence="3" id="KW-0813">Transport</keyword>
<dbReference type="GO" id="GO:0016020">
    <property type="term" value="C:membrane"/>
    <property type="evidence" value="ECO:0007669"/>
    <property type="project" value="UniProtKB-SubCell"/>
</dbReference>
<dbReference type="GO" id="GO:1902600">
    <property type="term" value="P:proton transmembrane transport"/>
    <property type="evidence" value="ECO:0007669"/>
    <property type="project" value="InterPro"/>
</dbReference>
<feature type="transmembrane region" description="Helical" evidence="7">
    <location>
        <begin position="309"/>
        <end position="329"/>
    </location>
</feature>
<dbReference type="Proteomes" id="UP000199220">
    <property type="component" value="Unassembled WGS sequence"/>
</dbReference>
<dbReference type="RefSeq" id="WP_089772673.1">
    <property type="nucleotide sequence ID" value="NZ_FNTX01000001.1"/>
</dbReference>
<evidence type="ECO:0000313" key="9">
    <source>
        <dbReference type="EMBL" id="SEE24156.1"/>
    </source>
</evidence>
<gene>
    <name evidence="9" type="ORF">SAMN04488554_1885</name>
</gene>
<evidence type="ECO:0000256" key="7">
    <source>
        <dbReference type="SAM" id="Phobius"/>
    </source>
</evidence>
<feature type="transmembrane region" description="Helical" evidence="7">
    <location>
        <begin position="275"/>
        <end position="297"/>
    </location>
</feature>
<dbReference type="GO" id="GO:0006813">
    <property type="term" value="P:potassium ion transport"/>
    <property type="evidence" value="ECO:0007669"/>
    <property type="project" value="InterPro"/>
</dbReference>
<proteinExistence type="inferred from homology"/>
<dbReference type="GO" id="GO:0015297">
    <property type="term" value="F:antiporter activity"/>
    <property type="evidence" value="ECO:0007669"/>
    <property type="project" value="InterPro"/>
</dbReference>